<keyword evidence="23" id="KW-1185">Reference proteome</keyword>
<evidence type="ECO:0000313" key="22">
    <source>
        <dbReference type="EMBL" id="KAK8978679.1"/>
    </source>
</evidence>
<dbReference type="Pfam" id="PF00560">
    <property type="entry name" value="LRR_1"/>
    <property type="match status" value="6"/>
</dbReference>
<feature type="domain" description="Disease resistance R13L4/SHOC-2-like LRR" evidence="21">
    <location>
        <begin position="924"/>
        <end position="1172"/>
    </location>
</feature>
<evidence type="ECO:0000256" key="5">
    <source>
        <dbReference type="ARBA" id="ARBA00009592"/>
    </source>
</evidence>
<evidence type="ECO:0000256" key="13">
    <source>
        <dbReference type="ARBA" id="ARBA00022989"/>
    </source>
</evidence>
<dbReference type="InterPro" id="IPR032675">
    <property type="entry name" value="LRR_dom_sf"/>
</dbReference>
<dbReference type="Pfam" id="PF13855">
    <property type="entry name" value="LRR_8"/>
    <property type="match status" value="1"/>
</dbReference>
<dbReference type="InterPro" id="IPR003591">
    <property type="entry name" value="Leu-rich_rpt_typical-subtyp"/>
</dbReference>
<feature type="transmembrane region" description="Helical" evidence="19">
    <location>
        <begin position="190"/>
        <end position="217"/>
    </location>
</feature>
<comment type="subcellular location">
    <subcellularLocation>
        <location evidence="3">Cell membrane</location>
        <topology evidence="3">Multi-pass membrane protein</topology>
    </subcellularLocation>
    <subcellularLocation>
        <location evidence="1">Cell membrane</location>
        <topology evidence="1">Single-pass type I membrane protein</topology>
    </subcellularLocation>
    <subcellularLocation>
        <location evidence="2">Early endosome</location>
    </subcellularLocation>
</comment>
<comment type="similarity">
    <text evidence="4">Belongs to the NIPA (TC 2.A.7) family.</text>
</comment>
<evidence type="ECO:0000259" key="21">
    <source>
        <dbReference type="Pfam" id="PF23598"/>
    </source>
</evidence>
<keyword evidence="16" id="KW-0675">Receptor</keyword>
<feature type="transmembrane region" description="Helical" evidence="19">
    <location>
        <begin position="124"/>
        <end position="144"/>
    </location>
</feature>
<dbReference type="SUPFAM" id="SSF103481">
    <property type="entry name" value="Multidrug resistance efflux transporter EmrE"/>
    <property type="match status" value="1"/>
</dbReference>
<keyword evidence="15 19" id="KW-0472">Membrane</keyword>
<keyword evidence="8" id="KW-0433">Leucine-rich repeat</keyword>
<keyword evidence="17" id="KW-0325">Glycoprotein</keyword>
<evidence type="ECO:0000256" key="10">
    <source>
        <dbReference type="ARBA" id="ARBA00022729"/>
    </source>
</evidence>
<keyword evidence="14" id="KW-0813">Transport</keyword>
<evidence type="ECO:0000256" key="2">
    <source>
        <dbReference type="ARBA" id="ARBA00004412"/>
    </source>
</evidence>
<evidence type="ECO:0000256" key="12">
    <source>
        <dbReference type="ARBA" id="ARBA00022753"/>
    </source>
</evidence>
<evidence type="ECO:0000256" key="16">
    <source>
        <dbReference type="ARBA" id="ARBA00023170"/>
    </source>
</evidence>
<feature type="transmembrane region" description="Helical" evidence="19">
    <location>
        <begin position="72"/>
        <end position="90"/>
    </location>
</feature>
<evidence type="ECO:0000256" key="7">
    <source>
        <dbReference type="ARBA" id="ARBA00022475"/>
    </source>
</evidence>
<comment type="subunit">
    <text evidence="6">Homodimer.</text>
</comment>
<evidence type="ECO:0000256" key="14">
    <source>
        <dbReference type="ARBA" id="ARBA00023065"/>
    </source>
</evidence>
<dbReference type="InterPro" id="IPR001611">
    <property type="entry name" value="Leu-rich_rpt"/>
</dbReference>
<dbReference type="PROSITE" id="PS51450">
    <property type="entry name" value="LRR"/>
    <property type="match status" value="1"/>
</dbReference>
<dbReference type="Pfam" id="PF23598">
    <property type="entry name" value="LRR_14"/>
    <property type="match status" value="1"/>
</dbReference>
<keyword evidence="13 19" id="KW-1133">Transmembrane helix</keyword>
<evidence type="ECO:0000256" key="17">
    <source>
        <dbReference type="ARBA" id="ARBA00023180"/>
    </source>
</evidence>
<dbReference type="Gene3D" id="1.10.3730.20">
    <property type="match status" value="1"/>
</dbReference>
<dbReference type="InterPro" id="IPR008521">
    <property type="entry name" value="Mg_trans_NIPA"/>
</dbReference>
<dbReference type="InterPro" id="IPR013210">
    <property type="entry name" value="LRR_N_plant-typ"/>
</dbReference>
<feature type="transmembrane region" description="Helical" evidence="19">
    <location>
        <begin position="97"/>
        <end position="118"/>
    </location>
</feature>
<evidence type="ECO:0000256" key="8">
    <source>
        <dbReference type="ARBA" id="ARBA00022614"/>
    </source>
</evidence>
<accession>A0ABR2NR97</accession>
<dbReference type="InterPro" id="IPR046956">
    <property type="entry name" value="RLP23-like"/>
</dbReference>
<protein>
    <recommendedName>
        <fullName evidence="24">Magnesium transporter</fullName>
    </recommendedName>
</protein>
<feature type="transmembrane region" description="Helical" evidence="19">
    <location>
        <begin position="259"/>
        <end position="281"/>
    </location>
</feature>
<gene>
    <name evidence="22" type="ORF">V6N11_055664</name>
</gene>
<organism evidence="22 23">
    <name type="scientific">Hibiscus sabdariffa</name>
    <name type="common">roselle</name>
    <dbReference type="NCBI Taxonomy" id="183260"/>
    <lineage>
        <taxon>Eukaryota</taxon>
        <taxon>Viridiplantae</taxon>
        <taxon>Streptophyta</taxon>
        <taxon>Embryophyta</taxon>
        <taxon>Tracheophyta</taxon>
        <taxon>Spermatophyta</taxon>
        <taxon>Magnoliopsida</taxon>
        <taxon>eudicotyledons</taxon>
        <taxon>Gunneridae</taxon>
        <taxon>Pentapetalae</taxon>
        <taxon>rosids</taxon>
        <taxon>malvids</taxon>
        <taxon>Malvales</taxon>
        <taxon>Malvaceae</taxon>
        <taxon>Malvoideae</taxon>
        <taxon>Hibiscus</taxon>
    </lineage>
</organism>
<reference evidence="22 23" key="1">
    <citation type="journal article" date="2024" name="G3 (Bethesda)">
        <title>Genome assembly of Hibiscus sabdariffa L. provides insights into metabolisms of medicinal natural products.</title>
        <authorList>
            <person name="Kim T."/>
        </authorList>
    </citation>
    <scope>NUCLEOTIDE SEQUENCE [LARGE SCALE GENOMIC DNA]</scope>
    <source>
        <strain evidence="22">TK-2024</strain>
        <tissue evidence="22">Old leaves</tissue>
    </source>
</reference>
<dbReference type="InterPro" id="IPR055414">
    <property type="entry name" value="LRR_R13L4/SHOC2-like"/>
</dbReference>
<evidence type="ECO:0008006" key="24">
    <source>
        <dbReference type="Google" id="ProtNLM"/>
    </source>
</evidence>
<dbReference type="PRINTS" id="PR00019">
    <property type="entry name" value="LEURICHRPT"/>
</dbReference>
<evidence type="ECO:0000256" key="18">
    <source>
        <dbReference type="ARBA" id="ARBA00025284"/>
    </source>
</evidence>
<evidence type="ECO:0000256" key="11">
    <source>
        <dbReference type="ARBA" id="ARBA00022737"/>
    </source>
</evidence>
<feature type="transmembrane region" description="Helical" evidence="19">
    <location>
        <begin position="229"/>
        <end position="247"/>
    </location>
</feature>
<evidence type="ECO:0000256" key="6">
    <source>
        <dbReference type="ARBA" id="ARBA00011738"/>
    </source>
</evidence>
<dbReference type="EMBL" id="JBBPBN010000111">
    <property type="protein sequence ID" value="KAK8978679.1"/>
    <property type="molecule type" value="Genomic_DNA"/>
</dbReference>
<dbReference type="SMART" id="SM00369">
    <property type="entry name" value="LRR_TYP"/>
    <property type="match status" value="13"/>
</dbReference>
<comment type="function">
    <text evidence="18">Acts as a Mg(2+) transporter. Can also transport other divalent cations such as Fe(2+), Sr(2+), Ba(2+), Mn(2+) and Co(2+) but to a much less extent than Mg(2+).</text>
</comment>
<keyword evidence="12" id="KW-0967">Endosome</keyword>
<evidence type="ECO:0000256" key="19">
    <source>
        <dbReference type="SAM" id="Phobius"/>
    </source>
</evidence>
<dbReference type="Gene3D" id="3.80.10.10">
    <property type="entry name" value="Ribonuclease Inhibitor"/>
    <property type="match status" value="6"/>
</dbReference>
<proteinExistence type="inferred from homology"/>
<dbReference type="Pfam" id="PF08263">
    <property type="entry name" value="LRRNT_2"/>
    <property type="match status" value="1"/>
</dbReference>
<keyword evidence="9 19" id="KW-0812">Transmembrane</keyword>
<keyword evidence="11" id="KW-0677">Repeat</keyword>
<dbReference type="InterPro" id="IPR037185">
    <property type="entry name" value="EmrE-like"/>
</dbReference>
<evidence type="ECO:0000256" key="9">
    <source>
        <dbReference type="ARBA" id="ARBA00022692"/>
    </source>
</evidence>
<keyword evidence="7" id="KW-1003">Cell membrane</keyword>
<feature type="domain" description="Leucine-rich repeat-containing N-terminal plant-type" evidence="20">
    <location>
        <begin position="345"/>
        <end position="388"/>
    </location>
</feature>
<evidence type="ECO:0000313" key="23">
    <source>
        <dbReference type="Proteomes" id="UP001396334"/>
    </source>
</evidence>
<dbReference type="Proteomes" id="UP001396334">
    <property type="component" value="Unassembled WGS sequence"/>
</dbReference>
<dbReference type="SUPFAM" id="SSF52058">
    <property type="entry name" value="L domain-like"/>
    <property type="match status" value="4"/>
</dbReference>
<sequence>MVREVEDEGRKWRNVYKMCQEKSQTKKIEILGPAHEELAFFGFIIKKQGLQKAGASGPRAGQGGHSYLYEPWWWAGMITMIIGEIANFAAYAYAPAILVTPLGALSIIFSAVLAHFILKERLHIFGMLGCALCVVGSTTIVLHAPKERNIESVKQVWQLATEPGFIVYFWVVLVVVAVIIFRYVPRYGQTHLIVYIGICSLMGSLTVMGVKAIGIALKLSFGGMNQFKYYQTWIFTAIVIFCCLLQINYLNKALDTFNTAVVCPVYYVMFTTFTILASMIMFKDWDSQGGTEITTELCGFVTILSGTFLLHKTKDMGKSASGRLPVYTSPDPIPISTGLPKQCLADQRSSLLQLQHHLHYAPNLTFSSKFELWDVNTDCCTWEGVSCDAFGHVIGLDLSYHNMSGSFHSIFNLQHLQHLNLAGNNFNTTLLSYGFDKLPNLTHLNLSSSCFHGQIPVEISYLTRLVSLDLSNQEDCYWRNDDDDYYDYDTPTLKLEKPNFKTLIKKLRFLRELYLDGVDISFQSSEWCETTSLLLSKQPVRLWFKSLENCNLSGHFPTDILLLPKIQSIDISYNQQLMGQLPEFPSNNAFRSLRLSYTNFSGKLSESIGNLKFLTDLDLSGCHFYGSIPSSIANLSQLVNLDLSDNNLSGSIPPFHGSGVPNLASLYLDRNKLSGSIDSSLFTLIGENQLVGKIDEFPNSSSSLIEGLILGNNYLTGPIPMSILQLPRLEWLRIEGNSFSSMKLDMFLQIKNLWGLGLSNISLLTEESDNKTLTFPKLERLRLRSCNLTEFPEFIETQDKLTFLDLSNNHIHGVVPNWLWKPTLSWVDLSFNPIDFPKQFPLSNANFSFPNLRELYLGSCNISAFPELLRSLQHLNYLDLSNNGISGAIPNWVWKTSLHSLNLAYNHLSSLDQLLSNNSLTTSSQGSLTTPICNLHQLQYFNASHNNLSGSIPNCLGNMSSLELLDLQGNNFTGILPEFSNATYLWTLKVSENRLEGKLPRSLAECTELEVLDVGNNRMRDTFPFWLGKLPVLTVLILRENRFYGEIKHFKYKIVFPTLDVLDIASNEFSGELSFDILQTTQLRSLKIGGNKLEGKLSRTLANCSKLEVLDLRNNVVHDTFPFWLAKLPSLKVLILRDNRFYGTIEKIDSAPGFPELRILDIASNNFSGALSVEFLQSLKAMMQVTNDDKSKPKYIGEDYYQDSVTIVNKGIELFYEKVLTTLTCLDISSNNFHGRIPEEIQILMSVKVLNLSHNSFSGEIPLTLDILKELESLDLSMNNLLGKIPPQLTGLTFLAALNLSYNQLEGSIPQSNQFITFSNDSYIGNPKLCGLPLSRKCNEVGLPMPPPPGEDEDSWLDAMSTWLIALIGYASGLVVGLCIGYTCFKIRVRRHLKLPKLKRRLLTLSLKTVLIYSIEKEEQTVQNKAQKRI</sequence>
<keyword evidence="14" id="KW-0406">Ion transport</keyword>
<comment type="caution">
    <text evidence="22">The sequence shown here is derived from an EMBL/GenBank/DDBJ whole genome shotgun (WGS) entry which is preliminary data.</text>
</comment>
<dbReference type="Pfam" id="PF05653">
    <property type="entry name" value="Mg_trans_NIPA"/>
    <property type="match status" value="1"/>
</dbReference>
<evidence type="ECO:0000259" key="20">
    <source>
        <dbReference type="Pfam" id="PF08263"/>
    </source>
</evidence>
<feature type="transmembrane region" description="Helical" evidence="19">
    <location>
        <begin position="165"/>
        <end position="184"/>
    </location>
</feature>
<evidence type="ECO:0000256" key="4">
    <source>
        <dbReference type="ARBA" id="ARBA00007001"/>
    </source>
</evidence>
<keyword evidence="10" id="KW-0732">Signal</keyword>
<dbReference type="PANTHER" id="PTHR48061:SF2">
    <property type="entry name" value="RECEPTOR LIKE PROTEIN 30-LIKE"/>
    <property type="match status" value="1"/>
</dbReference>
<feature type="transmembrane region" description="Helical" evidence="19">
    <location>
        <begin position="1363"/>
        <end position="1385"/>
    </location>
</feature>
<evidence type="ECO:0000256" key="15">
    <source>
        <dbReference type="ARBA" id="ARBA00023136"/>
    </source>
</evidence>
<evidence type="ECO:0000256" key="3">
    <source>
        <dbReference type="ARBA" id="ARBA00004651"/>
    </source>
</evidence>
<evidence type="ECO:0000256" key="1">
    <source>
        <dbReference type="ARBA" id="ARBA00004251"/>
    </source>
</evidence>
<name>A0ABR2NR97_9ROSI</name>
<comment type="similarity">
    <text evidence="5">Belongs to the RLP family.</text>
</comment>
<dbReference type="PANTHER" id="PTHR48061">
    <property type="entry name" value="LEUCINE-RICH REPEAT RECEPTOR PROTEIN KINASE EMS1-LIKE-RELATED"/>
    <property type="match status" value="1"/>
</dbReference>